<keyword evidence="5 15" id="KW-0808">Transferase</keyword>
<feature type="domain" description="APS kinase" evidence="17">
    <location>
        <begin position="761"/>
        <end position="909"/>
    </location>
</feature>
<dbReference type="GO" id="GO:0004781">
    <property type="term" value="F:sulfate adenylyltransferase (ATP) activity"/>
    <property type="evidence" value="ECO:0007669"/>
    <property type="project" value="UniProtKB-EC"/>
</dbReference>
<dbReference type="GO" id="GO:0010134">
    <property type="term" value="P:sulfate assimilation via adenylyl sulfate reduction"/>
    <property type="evidence" value="ECO:0007669"/>
    <property type="project" value="TreeGrafter"/>
</dbReference>
<keyword evidence="9 15" id="KW-0418">Kinase</keyword>
<dbReference type="GO" id="GO:0030955">
    <property type="term" value="F:potassium ion binding"/>
    <property type="evidence" value="ECO:0007669"/>
    <property type="project" value="InterPro"/>
</dbReference>
<dbReference type="SUPFAM" id="SSF52374">
    <property type="entry name" value="Nucleotidylyl transferase"/>
    <property type="match status" value="1"/>
</dbReference>
<dbReference type="GO" id="GO:0005524">
    <property type="term" value="F:ATP binding"/>
    <property type="evidence" value="ECO:0007669"/>
    <property type="project" value="UniProtKB-KW"/>
</dbReference>
<evidence type="ECO:0000256" key="12">
    <source>
        <dbReference type="ARBA" id="ARBA00023152"/>
    </source>
</evidence>
<comment type="similarity">
    <text evidence="4 15">Belongs to the pyruvate kinase family.</text>
</comment>
<feature type="domain" description="Pyruvate kinase barrel" evidence="16">
    <location>
        <begin position="8"/>
        <end position="324"/>
    </location>
</feature>
<dbReference type="CDD" id="cd00517">
    <property type="entry name" value="ATPS"/>
    <property type="match status" value="1"/>
</dbReference>
<dbReference type="PANTHER" id="PTHR42700">
    <property type="entry name" value="SULFATE ADENYLYLTRANSFERASE"/>
    <property type="match status" value="1"/>
</dbReference>
<dbReference type="Gene3D" id="3.40.50.300">
    <property type="entry name" value="P-loop containing nucleotide triphosphate hydrolases"/>
    <property type="match status" value="1"/>
</dbReference>
<dbReference type="EMBL" id="MHNF01000061">
    <property type="protein sequence ID" value="OGZ39383.1"/>
    <property type="molecule type" value="Genomic_DNA"/>
</dbReference>
<dbReference type="Gene3D" id="3.10.400.10">
    <property type="entry name" value="Sulfate adenylyltransferase"/>
    <property type="match status" value="1"/>
</dbReference>
<evidence type="ECO:0000256" key="9">
    <source>
        <dbReference type="ARBA" id="ARBA00022777"/>
    </source>
</evidence>
<evidence type="ECO:0000313" key="20">
    <source>
        <dbReference type="EMBL" id="OGZ39383.1"/>
    </source>
</evidence>
<evidence type="ECO:0000256" key="8">
    <source>
        <dbReference type="ARBA" id="ARBA00022741"/>
    </source>
</evidence>
<evidence type="ECO:0000256" key="4">
    <source>
        <dbReference type="ARBA" id="ARBA00008663"/>
    </source>
</evidence>
<keyword evidence="11 15" id="KW-0460">Magnesium</keyword>
<comment type="catalytic activity">
    <reaction evidence="15">
        <text>pyruvate + ATP = phosphoenolpyruvate + ADP + H(+)</text>
        <dbReference type="Rhea" id="RHEA:18157"/>
        <dbReference type="ChEBI" id="CHEBI:15361"/>
        <dbReference type="ChEBI" id="CHEBI:15378"/>
        <dbReference type="ChEBI" id="CHEBI:30616"/>
        <dbReference type="ChEBI" id="CHEBI:58702"/>
        <dbReference type="ChEBI" id="CHEBI:456216"/>
        <dbReference type="EC" id="2.7.1.40"/>
    </reaction>
</comment>
<dbReference type="Gene3D" id="3.40.50.620">
    <property type="entry name" value="HUPs"/>
    <property type="match status" value="1"/>
</dbReference>
<dbReference type="InterPro" id="IPR001697">
    <property type="entry name" value="Pyr_Knase"/>
</dbReference>
<dbReference type="InterPro" id="IPR011037">
    <property type="entry name" value="Pyrv_Knase-like_insert_dom_sf"/>
</dbReference>
<evidence type="ECO:0000256" key="14">
    <source>
        <dbReference type="ARBA" id="ARBA00049370"/>
    </source>
</evidence>
<dbReference type="SUPFAM" id="SSF88697">
    <property type="entry name" value="PUA domain-like"/>
    <property type="match status" value="1"/>
</dbReference>
<evidence type="ECO:0000259" key="16">
    <source>
        <dbReference type="Pfam" id="PF00224"/>
    </source>
</evidence>
<dbReference type="InterPro" id="IPR027417">
    <property type="entry name" value="P-loop_NTPase"/>
</dbReference>
<dbReference type="CDD" id="cd02027">
    <property type="entry name" value="APSK"/>
    <property type="match status" value="1"/>
</dbReference>
<accession>A0A1G2FMY0</accession>
<organism evidence="20 21">
    <name type="scientific">Candidatus Portnoybacteria bacterium RIFCSPLOWO2_02_FULL_39_11</name>
    <dbReference type="NCBI Taxonomy" id="1802001"/>
    <lineage>
        <taxon>Bacteria</taxon>
        <taxon>Candidatus Portnoyibacteriota</taxon>
    </lineage>
</organism>
<dbReference type="GO" id="GO:0004743">
    <property type="term" value="F:pyruvate kinase activity"/>
    <property type="evidence" value="ECO:0007669"/>
    <property type="project" value="UniProtKB-EC"/>
</dbReference>
<gene>
    <name evidence="20" type="ORF">A3B04_04010</name>
</gene>
<feature type="domain" description="ATP-sulfurylase PUA-like" evidence="19">
    <location>
        <begin position="370"/>
        <end position="523"/>
    </location>
</feature>
<dbReference type="NCBIfam" id="NF003166">
    <property type="entry name" value="PRK04149.1"/>
    <property type="match status" value="1"/>
</dbReference>
<evidence type="ECO:0000256" key="11">
    <source>
        <dbReference type="ARBA" id="ARBA00022842"/>
    </source>
</evidence>
<dbReference type="InterPro" id="IPR014729">
    <property type="entry name" value="Rossmann-like_a/b/a_fold"/>
</dbReference>
<dbReference type="InterPro" id="IPR040442">
    <property type="entry name" value="Pyrv_kinase-like_dom_sf"/>
</dbReference>
<dbReference type="InterPro" id="IPR025980">
    <property type="entry name" value="ATP-Sase_PUA-like_dom"/>
</dbReference>
<dbReference type="InterPro" id="IPR050512">
    <property type="entry name" value="Sulf_AdTrans/APS_kinase"/>
</dbReference>
<evidence type="ECO:0000313" key="21">
    <source>
        <dbReference type="Proteomes" id="UP000177126"/>
    </source>
</evidence>
<evidence type="ECO:0000259" key="17">
    <source>
        <dbReference type="Pfam" id="PF01583"/>
    </source>
</evidence>
<dbReference type="InterPro" id="IPR015947">
    <property type="entry name" value="PUA-like_sf"/>
</dbReference>
<evidence type="ECO:0000256" key="2">
    <source>
        <dbReference type="ARBA" id="ARBA00004678"/>
    </source>
</evidence>
<evidence type="ECO:0000259" key="18">
    <source>
        <dbReference type="Pfam" id="PF01747"/>
    </source>
</evidence>
<sequence>MNYNFSHKIKTIITLGPATKSEADLRMLKDRGVDFVRVNMSHSSEEDLKYFIDLAAKVGLEFIIDTEGSQVRTGKLKNGRIKLVENDEIKIHSDEILGDEKHISLKPGHVLEQLELGDLLYVDFDAVIIRVSDISRIKEGYVKGRVVSEGALGSDKAVVIHSGLARKFILPPLSAKDYQSIELGLKQGIGHIAASFIRNRAAVAEVRRATEGKMKIISKIECVDALENLDEIIEVSDFLLIDRGDLSKEISMEKIPFTQKIIIERAKKKGVGVFVATNLLESMIENKKPTRAEVHDIVKTITDGAMGLALAAETAIGKYPIECVNTLNRIINHTKYIIGDEERIFDNWLIEKLEETNYLLDRQISSSLILPHGGRLVHRILAKEPERDYLDSLAKIVISPETEMDAEQIAIGTFSPLEGFMCQDDFYGVLNNTRLASGIVWPLPIVLDMAETEAADVSVGNDVALFNKQGQAVAILHVADKYGFDKNEVVLKLYGTDDLRHPGVATINKMKPILVGGQIDLIRRRPADFKEYELTPAQVRGLFAEKGWSKVVGFHTRNVIHRSHEFIQMQALKNEYCDGLFVHPVVGKKKAGDFRTEHIISSYEKMIKDFYPKNKVVLAVFSTFSRYAGPREALFTALCRKNFGCSHFIVGRDHTGVGDFYPPYASHEIFDQFDDLGIKPIRFGKVFYSKKLGRHIHETEDADHDEADKLQISGTEARQMLAKGQTPPDWFMRPEISGLIVDALNNGKEVFVKQEVNVPAGHVIWFTGLSGSGKTTIARELKKRMELMGKKAEIIDGDAIRDTQNRHLGFSRDDIRENNLIITGLAKEKSRDVDFVLVPIISPFAVDRLLAREAVGEKFFELFVNCPLSECVKKDTKGLYKKAAAGEIKDLIGFSESSPYEAPVDPDIEALTHQEGVDESVSKIMEFFKKNKLL</sequence>
<keyword evidence="12 15" id="KW-0324">Glycolysis</keyword>
<dbReference type="AlphaFoldDB" id="A0A1G2FMY0"/>
<dbReference type="NCBIfam" id="TIGR00339">
    <property type="entry name" value="sopT"/>
    <property type="match status" value="1"/>
</dbReference>
<dbReference type="UniPathway" id="UPA00109">
    <property type="reaction ID" value="UER00188"/>
</dbReference>
<feature type="domain" description="Sulphate adenylyltransferase catalytic" evidence="18">
    <location>
        <begin position="531"/>
        <end position="741"/>
    </location>
</feature>
<dbReference type="InterPro" id="IPR015793">
    <property type="entry name" value="Pyrv_Knase_brl"/>
</dbReference>
<name>A0A1G2FMY0_9BACT</name>
<keyword evidence="6" id="KW-0548">Nucleotidyltransferase</keyword>
<dbReference type="Gene3D" id="2.40.33.10">
    <property type="entry name" value="PK beta-barrel domain-like"/>
    <property type="match status" value="1"/>
</dbReference>
<evidence type="ECO:0000256" key="1">
    <source>
        <dbReference type="ARBA" id="ARBA00001823"/>
    </source>
</evidence>
<evidence type="ECO:0000256" key="6">
    <source>
        <dbReference type="ARBA" id="ARBA00022695"/>
    </source>
</evidence>
<keyword evidence="7" id="KW-0479">Metal-binding</keyword>
<comment type="pathway">
    <text evidence="3 15">Carbohydrate degradation; glycolysis; pyruvate from D-glyceraldehyde 3-phosphate: step 5/5.</text>
</comment>
<protein>
    <recommendedName>
        <fullName evidence="15">Pyruvate kinase</fullName>
        <ecNumber evidence="15">2.7.1.40</ecNumber>
    </recommendedName>
</protein>
<dbReference type="GO" id="GO:0000287">
    <property type="term" value="F:magnesium ion binding"/>
    <property type="evidence" value="ECO:0007669"/>
    <property type="project" value="InterPro"/>
</dbReference>
<dbReference type="NCBIfam" id="TIGR00455">
    <property type="entry name" value="apsK"/>
    <property type="match status" value="1"/>
</dbReference>
<dbReference type="Pfam" id="PF14306">
    <property type="entry name" value="PUA_2"/>
    <property type="match status" value="1"/>
</dbReference>
<evidence type="ECO:0000256" key="13">
    <source>
        <dbReference type="ARBA" id="ARBA00023317"/>
    </source>
</evidence>
<evidence type="ECO:0000256" key="3">
    <source>
        <dbReference type="ARBA" id="ARBA00004997"/>
    </source>
</evidence>
<proteinExistence type="inferred from homology"/>
<dbReference type="GO" id="GO:0004020">
    <property type="term" value="F:adenylylsulfate kinase activity"/>
    <property type="evidence" value="ECO:0007669"/>
    <property type="project" value="InterPro"/>
</dbReference>
<comment type="pathway">
    <text evidence="2">Sulfur metabolism.</text>
</comment>
<evidence type="ECO:0000256" key="15">
    <source>
        <dbReference type="RuleBase" id="RU000504"/>
    </source>
</evidence>
<dbReference type="InterPro" id="IPR015806">
    <property type="entry name" value="Pyrv_Knase_insert_dom_sf"/>
</dbReference>
<dbReference type="GO" id="GO:0019379">
    <property type="term" value="P:sulfate assimilation, phosphoadenylyl sulfate reduction by phosphoadenylyl-sulfate reductase (thioredoxin)"/>
    <property type="evidence" value="ECO:0007669"/>
    <property type="project" value="TreeGrafter"/>
</dbReference>
<evidence type="ECO:0000256" key="7">
    <source>
        <dbReference type="ARBA" id="ARBA00022723"/>
    </source>
</evidence>
<keyword evidence="10" id="KW-0067">ATP-binding</keyword>
<reference evidence="20 21" key="1">
    <citation type="journal article" date="2016" name="Nat. Commun.">
        <title>Thousands of microbial genomes shed light on interconnected biogeochemical processes in an aquifer system.</title>
        <authorList>
            <person name="Anantharaman K."/>
            <person name="Brown C.T."/>
            <person name="Hug L.A."/>
            <person name="Sharon I."/>
            <person name="Castelle C.J."/>
            <person name="Probst A.J."/>
            <person name="Thomas B.C."/>
            <person name="Singh A."/>
            <person name="Wilkins M.J."/>
            <person name="Karaoz U."/>
            <person name="Brodie E.L."/>
            <person name="Williams K.H."/>
            <person name="Hubbard S.S."/>
            <person name="Banfield J.F."/>
        </authorList>
    </citation>
    <scope>NUCLEOTIDE SEQUENCE [LARGE SCALE GENOMIC DNA]</scope>
</reference>
<evidence type="ECO:0000256" key="5">
    <source>
        <dbReference type="ARBA" id="ARBA00022679"/>
    </source>
</evidence>
<dbReference type="InterPro" id="IPR059117">
    <property type="entry name" value="APS_kinase_dom"/>
</dbReference>
<dbReference type="InterPro" id="IPR024951">
    <property type="entry name" value="Sulfurylase_cat_dom"/>
</dbReference>
<comment type="catalytic activity">
    <reaction evidence="1">
        <text>adenosine 5'-phosphosulfate + ATP = 3'-phosphoadenylyl sulfate + ADP + H(+)</text>
        <dbReference type="Rhea" id="RHEA:24152"/>
        <dbReference type="ChEBI" id="CHEBI:15378"/>
        <dbReference type="ChEBI" id="CHEBI:30616"/>
        <dbReference type="ChEBI" id="CHEBI:58243"/>
        <dbReference type="ChEBI" id="CHEBI:58339"/>
        <dbReference type="ChEBI" id="CHEBI:456216"/>
        <dbReference type="EC" id="2.7.1.25"/>
    </reaction>
</comment>
<dbReference type="PANTHER" id="PTHR42700:SF1">
    <property type="entry name" value="SULFATE ADENYLYLTRANSFERASE"/>
    <property type="match status" value="1"/>
</dbReference>
<keyword evidence="8" id="KW-0547">Nucleotide-binding</keyword>
<dbReference type="Proteomes" id="UP000177126">
    <property type="component" value="Unassembled WGS sequence"/>
</dbReference>
<dbReference type="SUPFAM" id="SSF51621">
    <property type="entry name" value="Phosphoenolpyruvate/pyruvate domain"/>
    <property type="match status" value="1"/>
</dbReference>
<evidence type="ECO:0000259" key="19">
    <source>
        <dbReference type="Pfam" id="PF14306"/>
    </source>
</evidence>
<dbReference type="InterPro" id="IPR002891">
    <property type="entry name" value="APS"/>
</dbReference>
<dbReference type="GO" id="GO:0005737">
    <property type="term" value="C:cytoplasm"/>
    <property type="evidence" value="ECO:0007669"/>
    <property type="project" value="TreeGrafter"/>
</dbReference>
<dbReference type="Pfam" id="PF00224">
    <property type="entry name" value="PK"/>
    <property type="match status" value="1"/>
</dbReference>
<comment type="caution">
    <text evidence="20">The sequence shown here is derived from an EMBL/GenBank/DDBJ whole genome shotgun (WGS) entry which is preliminary data.</text>
</comment>
<dbReference type="InterPro" id="IPR015813">
    <property type="entry name" value="Pyrv/PenolPyrv_kinase-like_dom"/>
</dbReference>
<dbReference type="SUPFAM" id="SSF52540">
    <property type="entry name" value="P-loop containing nucleoside triphosphate hydrolases"/>
    <property type="match status" value="1"/>
</dbReference>
<dbReference type="PRINTS" id="PR01050">
    <property type="entry name" value="PYRUVTKNASE"/>
</dbReference>
<keyword evidence="13" id="KW-0670">Pyruvate</keyword>
<dbReference type="Pfam" id="PF01583">
    <property type="entry name" value="APS_kinase"/>
    <property type="match status" value="1"/>
</dbReference>
<evidence type="ECO:0000256" key="10">
    <source>
        <dbReference type="ARBA" id="ARBA00022840"/>
    </source>
</evidence>
<dbReference type="Gene3D" id="3.20.20.60">
    <property type="entry name" value="Phosphoenolpyruvate-binding domains"/>
    <property type="match status" value="1"/>
</dbReference>
<dbReference type="SUPFAM" id="SSF50800">
    <property type="entry name" value="PK beta-barrel domain-like"/>
    <property type="match status" value="1"/>
</dbReference>
<dbReference type="EC" id="2.7.1.40" evidence="15"/>
<comment type="catalytic activity">
    <reaction evidence="14">
        <text>sulfate + ATP + H(+) = adenosine 5'-phosphosulfate + diphosphate</text>
        <dbReference type="Rhea" id="RHEA:18133"/>
        <dbReference type="ChEBI" id="CHEBI:15378"/>
        <dbReference type="ChEBI" id="CHEBI:16189"/>
        <dbReference type="ChEBI" id="CHEBI:30616"/>
        <dbReference type="ChEBI" id="CHEBI:33019"/>
        <dbReference type="ChEBI" id="CHEBI:58243"/>
        <dbReference type="EC" id="2.7.7.4"/>
    </reaction>
</comment>
<dbReference type="InterPro" id="IPR002650">
    <property type="entry name" value="Sulphate_adenylyltransferase"/>
</dbReference>
<dbReference type="Pfam" id="PF01747">
    <property type="entry name" value="ATP-sulfurylase"/>
    <property type="match status" value="1"/>
</dbReference>